<sequence length="94" mass="10568">MQNNSREIENKEKENKDRIEIGASVRGWGMEMGTGGERERRVQPTTHSQQGLHLSQSRANHAHNPEVNLSEPGNPAPDRGGASTETKERPRQWV</sequence>
<protein>
    <submittedName>
        <fullName evidence="2">Uncharacterized protein</fullName>
    </submittedName>
</protein>
<dbReference type="EMBL" id="JANPWB010000005">
    <property type="protein sequence ID" value="KAJ1185315.1"/>
    <property type="molecule type" value="Genomic_DNA"/>
</dbReference>
<reference evidence="2" key="1">
    <citation type="journal article" date="2022" name="bioRxiv">
        <title>Sequencing and chromosome-scale assembly of the giantPleurodeles waltlgenome.</title>
        <authorList>
            <person name="Brown T."/>
            <person name="Elewa A."/>
            <person name="Iarovenko S."/>
            <person name="Subramanian E."/>
            <person name="Araus A.J."/>
            <person name="Petzold A."/>
            <person name="Susuki M."/>
            <person name="Suzuki K.-i.T."/>
            <person name="Hayashi T."/>
            <person name="Toyoda A."/>
            <person name="Oliveira C."/>
            <person name="Osipova E."/>
            <person name="Leigh N.D."/>
            <person name="Simon A."/>
            <person name="Yun M.H."/>
        </authorList>
    </citation>
    <scope>NUCLEOTIDE SEQUENCE</scope>
    <source>
        <strain evidence="2">20211129_DDA</strain>
        <tissue evidence="2">Liver</tissue>
    </source>
</reference>
<organism evidence="2 3">
    <name type="scientific">Pleurodeles waltl</name>
    <name type="common">Iberian ribbed newt</name>
    <dbReference type="NCBI Taxonomy" id="8319"/>
    <lineage>
        <taxon>Eukaryota</taxon>
        <taxon>Metazoa</taxon>
        <taxon>Chordata</taxon>
        <taxon>Craniata</taxon>
        <taxon>Vertebrata</taxon>
        <taxon>Euteleostomi</taxon>
        <taxon>Amphibia</taxon>
        <taxon>Batrachia</taxon>
        <taxon>Caudata</taxon>
        <taxon>Salamandroidea</taxon>
        <taxon>Salamandridae</taxon>
        <taxon>Pleurodelinae</taxon>
        <taxon>Pleurodeles</taxon>
    </lineage>
</organism>
<evidence type="ECO:0000256" key="1">
    <source>
        <dbReference type="SAM" id="MobiDB-lite"/>
    </source>
</evidence>
<accession>A0AAV7U8W3</accession>
<feature type="compositionally biased region" description="Basic and acidic residues" evidence="1">
    <location>
        <begin position="1"/>
        <end position="20"/>
    </location>
</feature>
<gene>
    <name evidence="2" type="ORF">NDU88_002109</name>
</gene>
<feature type="region of interest" description="Disordered" evidence="1">
    <location>
        <begin position="1"/>
        <end position="94"/>
    </location>
</feature>
<evidence type="ECO:0000313" key="3">
    <source>
        <dbReference type="Proteomes" id="UP001066276"/>
    </source>
</evidence>
<name>A0AAV7U8W3_PLEWA</name>
<keyword evidence="3" id="KW-1185">Reference proteome</keyword>
<feature type="compositionally biased region" description="Basic and acidic residues" evidence="1">
    <location>
        <begin position="85"/>
        <end position="94"/>
    </location>
</feature>
<evidence type="ECO:0000313" key="2">
    <source>
        <dbReference type="EMBL" id="KAJ1185315.1"/>
    </source>
</evidence>
<dbReference type="AlphaFoldDB" id="A0AAV7U8W3"/>
<comment type="caution">
    <text evidence="2">The sequence shown here is derived from an EMBL/GenBank/DDBJ whole genome shotgun (WGS) entry which is preliminary data.</text>
</comment>
<feature type="compositionally biased region" description="Polar residues" evidence="1">
    <location>
        <begin position="43"/>
        <end position="59"/>
    </location>
</feature>
<proteinExistence type="predicted"/>
<dbReference type="Proteomes" id="UP001066276">
    <property type="component" value="Chromosome 3_1"/>
</dbReference>